<dbReference type="GO" id="GO:0017154">
    <property type="term" value="F:semaphorin receptor activity"/>
    <property type="evidence" value="ECO:0007669"/>
    <property type="project" value="InterPro"/>
</dbReference>
<dbReference type="GO" id="GO:0005886">
    <property type="term" value="C:plasma membrane"/>
    <property type="evidence" value="ECO:0007669"/>
    <property type="project" value="TreeGrafter"/>
</dbReference>
<accession>A0A3P7M0B5</accession>
<proteinExistence type="predicted"/>
<sequence length="232" mass="26155">MLQRCHSYGGDSRLLTAFRRSESVVAKMLSNWLTFLLFNFIKEQIGGQLFFLYRALLQQLNTGPQDVVTGNARYTLDTGTLLKTDFLSPQIVLLVTDPEGLFNFGQDKLSVKVLLCDTITQAKAKILDAIYRNVPYSQQIKPQEVQLASHNVVCVMTDYDIKIRRDARLAATQGPPYPLNCLHDYGCIYRMTCSKVKLGHMVDKYFLFAASLNLGAVGKTTDDRSRESVARD</sequence>
<dbReference type="Proteomes" id="UP000281553">
    <property type="component" value="Unassembled WGS sequence"/>
</dbReference>
<dbReference type="AlphaFoldDB" id="A0A3P7M0B5"/>
<evidence type="ECO:0000313" key="3">
    <source>
        <dbReference type="Proteomes" id="UP000281553"/>
    </source>
</evidence>
<dbReference type="GO" id="GO:0002116">
    <property type="term" value="C:semaphorin receptor complex"/>
    <property type="evidence" value="ECO:0007669"/>
    <property type="project" value="TreeGrafter"/>
</dbReference>
<gene>
    <name evidence="2" type="ORF">DILT_LOCUS13354</name>
</gene>
<evidence type="ECO:0000259" key="1">
    <source>
        <dbReference type="Pfam" id="PF08337"/>
    </source>
</evidence>
<dbReference type="InterPro" id="IPR008936">
    <property type="entry name" value="Rho_GTPase_activation_prot"/>
</dbReference>
<evidence type="ECO:0000313" key="2">
    <source>
        <dbReference type="EMBL" id="VDN19140.1"/>
    </source>
</evidence>
<dbReference type="InterPro" id="IPR013548">
    <property type="entry name" value="Plexin_cytoplasmic_RasGAP_dom"/>
</dbReference>
<dbReference type="InterPro" id="IPR031148">
    <property type="entry name" value="Plexin"/>
</dbReference>
<dbReference type="Gene3D" id="3.10.20.90">
    <property type="entry name" value="Phosphatidylinositol 3-kinase Catalytic Subunit, Chain A, domain 1"/>
    <property type="match status" value="1"/>
</dbReference>
<organism evidence="2 3">
    <name type="scientific">Dibothriocephalus latus</name>
    <name type="common">Fish tapeworm</name>
    <name type="synonym">Diphyllobothrium latum</name>
    <dbReference type="NCBI Taxonomy" id="60516"/>
    <lineage>
        <taxon>Eukaryota</taxon>
        <taxon>Metazoa</taxon>
        <taxon>Spiralia</taxon>
        <taxon>Lophotrochozoa</taxon>
        <taxon>Platyhelminthes</taxon>
        <taxon>Cestoda</taxon>
        <taxon>Eucestoda</taxon>
        <taxon>Diphyllobothriidea</taxon>
        <taxon>Diphyllobothriidae</taxon>
        <taxon>Dibothriocephalus</taxon>
    </lineage>
</organism>
<feature type="domain" description="Plexin cytoplasmic RasGAP" evidence="1">
    <location>
        <begin position="18"/>
        <end position="136"/>
    </location>
</feature>
<dbReference type="Gene3D" id="1.10.506.10">
    <property type="entry name" value="GTPase Activation - p120gap, domain 1"/>
    <property type="match status" value="1"/>
</dbReference>
<reference evidence="2 3" key="1">
    <citation type="submission" date="2018-11" db="EMBL/GenBank/DDBJ databases">
        <authorList>
            <consortium name="Pathogen Informatics"/>
        </authorList>
    </citation>
    <scope>NUCLEOTIDE SEQUENCE [LARGE SCALE GENOMIC DNA]</scope>
</reference>
<dbReference type="PANTHER" id="PTHR22625:SF70">
    <property type="entry name" value="PLEXIN A, ISOFORM A"/>
    <property type="match status" value="1"/>
</dbReference>
<name>A0A3P7M0B5_DIBLA</name>
<keyword evidence="3" id="KW-1185">Reference proteome</keyword>
<dbReference type="Pfam" id="PF08337">
    <property type="entry name" value="Plexin_cytopl"/>
    <property type="match status" value="1"/>
</dbReference>
<dbReference type="OrthoDB" id="125363at2759"/>
<dbReference type="EMBL" id="UYRU01069930">
    <property type="protein sequence ID" value="VDN19140.1"/>
    <property type="molecule type" value="Genomic_DNA"/>
</dbReference>
<protein>
    <recommendedName>
        <fullName evidence="1">Plexin cytoplasmic RasGAP domain-containing protein</fullName>
    </recommendedName>
</protein>
<dbReference type="GO" id="GO:0030334">
    <property type="term" value="P:regulation of cell migration"/>
    <property type="evidence" value="ECO:0007669"/>
    <property type="project" value="TreeGrafter"/>
</dbReference>
<dbReference type="PANTHER" id="PTHR22625">
    <property type="entry name" value="PLEXIN"/>
    <property type="match status" value="1"/>
</dbReference>